<keyword evidence="2" id="KW-0805">Transcription regulation</keyword>
<feature type="region of interest" description="Disordered" evidence="6">
    <location>
        <begin position="53"/>
        <end position="84"/>
    </location>
</feature>
<dbReference type="SMART" id="SM00066">
    <property type="entry name" value="GAL4"/>
    <property type="match status" value="1"/>
</dbReference>
<dbReference type="SUPFAM" id="SSF57701">
    <property type="entry name" value="Zn2/Cys6 DNA-binding domain"/>
    <property type="match status" value="1"/>
</dbReference>
<dbReference type="GO" id="GO:0000981">
    <property type="term" value="F:DNA-binding transcription factor activity, RNA polymerase II-specific"/>
    <property type="evidence" value="ECO:0007669"/>
    <property type="project" value="InterPro"/>
</dbReference>
<dbReference type="InterPro" id="IPR007219">
    <property type="entry name" value="XnlR_reg_dom"/>
</dbReference>
<dbReference type="InterPro" id="IPR001138">
    <property type="entry name" value="Zn2Cys6_DnaBD"/>
</dbReference>
<evidence type="ECO:0000256" key="4">
    <source>
        <dbReference type="ARBA" id="ARBA00023163"/>
    </source>
</evidence>
<dbReference type="CDD" id="cd12148">
    <property type="entry name" value="fungal_TF_MHR"/>
    <property type="match status" value="1"/>
</dbReference>
<dbReference type="PROSITE" id="PS50048">
    <property type="entry name" value="ZN2_CY6_FUNGAL_2"/>
    <property type="match status" value="1"/>
</dbReference>
<organism evidence="8 9">
    <name type="scientific">Talaromyces rugulosus</name>
    <name type="common">Penicillium rugulosum</name>
    <dbReference type="NCBI Taxonomy" id="121627"/>
    <lineage>
        <taxon>Eukaryota</taxon>
        <taxon>Fungi</taxon>
        <taxon>Dikarya</taxon>
        <taxon>Ascomycota</taxon>
        <taxon>Pezizomycotina</taxon>
        <taxon>Eurotiomycetes</taxon>
        <taxon>Eurotiomycetidae</taxon>
        <taxon>Eurotiales</taxon>
        <taxon>Trichocomaceae</taxon>
        <taxon>Talaromyces</taxon>
        <taxon>Talaromyces sect. Islandici</taxon>
    </lineage>
</organism>
<evidence type="ECO:0000256" key="1">
    <source>
        <dbReference type="ARBA" id="ARBA00022723"/>
    </source>
</evidence>
<dbReference type="Pfam" id="PF04082">
    <property type="entry name" value="Fungal_trans"/>
    <property type="match status" value="1"/>
</dbReference>
<proteinExistence type="predicted"/>
<gene>
    <name evidence="8" type="ORF">TRUGW13939_08208</name>
</gene>
<dbReference type="InterPro" id="IPR052761">
    <property type="entry name" value="Fungal_Detox/Toxin_TFs"/>
</dbReference>
<dbReference type="Gene3D" id="4.10.240.10">
    <property type="entry name" value="Zn(2)-C6 fungal-type DNA-binding domain"/>
    <property type="match status" value="1"/>
</dbReference>
<feature type="region of interest" description="Disordered" evidence="6">
    <location>
        <begin position="570"/>
        <end position="602"/>
    </location>
</feature>
<dbReference type="OrthoDB" id="4161332at2759"/>
<sequence>MVHDNASKKPRRSRVACSSCNSRKVRCDVTQTGTPCTNCRHEAAVCEIRARKKHRPRVPRRGVRETSSRPEAADIADTADAATTDAEGVLPDDSACSYIGDTRGPRETVYELCHPGVPQEAYRPPTSIAPCSPSNTSTAYKPHELDYIRHQGGFSSLPPDVCDELVRCYFCHVHFFLPVVEASTFLNEYVENRCQNVNSLLLWSMFLAATNFVDVDVLHRAGFPSRKVMKKAMYTRAKCFYDLDHGTDKIILIQSVLLMSFWYSDAQDHTGAWYWVGIAVTLAQGMGIHRCTNAQSRHPNLILSEERHRLTRRLWWTCVVRDRWLSLAKGRPMRIHDEDCDVALPCTKDLLDEFEVLSAHATREFIPRGVDGLADMWVQLVRVSVTLGRIMRTHYRLKGPKPGVEDIDELAADLDDCQPGAAVGIQGTSDVLLLHEYHLQLFYQASVTVLYRPYFLNAPGSFPGNSSAAWQQMVRSRVRTAASATNNVVEKIVEMDAVKFIKPMVITSLIPAMQIHLFDCKSRSPLQASLGQNRLQLCLLLLASLRDTYWSAGVMYRLFDRAQSILINKGNDNSTTRQNDTNQHPAQDQTTAGHTTDRGMPSVVTFPPDTSVASIPGNEFMPNSESREFNNWEHLFSPGFSLPDDLSQVFFTEYTTGVVEGEEPISSWYDV</sequence>
<dbReference type="PANTHER" id="PTHR47425:SF3">
    <property type="entry name" value="ZN(II)2CYS6 TRANSCRIPTION FACTOR (EUROFUNG)"/>
    <property type="match status" value="1"/>
</dbReference>
<keyword evidence="9" id="KW-1185">Reference proteome</keyword>
<dbReference type="InterPro" id="IPR036864">
    <property type="entry name" value="Zn2-C6_fun-type_DNA-bd_sf"/>
</dbReference>
<dbReference type="KEGG" id="trg:TRUGW13939_08208"/>
<evidence type="ECO:0000256" key="5">
    <source>
        <dbReference type="ARBA" id="ARBA00023242"/>
    </source>
</evidence>
<dbReference type="CDD" id="cd00067">
    <property type="entry name" value="GAL4"/>
    <property type="match status" value="1"/>
</dbReference>
<dbReference type="Proteomes" id="UP000509510">
    <property type="component" value="Chromosome IV"/>
</dbReference>
<keyword evidence="1" id="KW-0479">Metal-binding</keyword>
<feature type="compositionally biased region" description="Polar residues" evidence="6">
    <location>
        <begin position="570"/>
        <end position="594"/>
    </location>
</feature>
<keyword evidence="4" id="KW-0804">Transcription</keyword>
<evidence type="ECO:0000259" key="7">
    <source>
        <dbReference type="PROSITE" id="PS50048"/>
    </source>
</evidence>
<keyword evidence="5" id="KW-0539">Nucleus</keyword>
<reference evidence="9" key="1">
    <citation type="submission" date="2020-06" db="EMBL/GenBank/DDBJ databases">
        <title>A chromosome-scale genome assembly of Talaromyces rugulosus W13939.</title>
        <authorList>
            <person name="Wang B."/>
            <person name="Guo L."/>
            <person name="Ye K."/>
            <person name="Wang L."/>
        </authorList>
    </citation>
    <scope>NUCLEOTIDE SEQUENCE [LARGE SCALE GENOMIC DNA]</scope>
    <source>
        <strain evidence="9">W13939</strain>
    </source>
</reference>
<dbReference type="GO" id="GO:0003677">
    <property type="term" value="F:DNA binding"/>
    <property type="evidence" value="ECO:0007669"/>
    <property type="project" value="UniProtKB-KW"/>
</dbReference>
<evidence type="ECO:0000256" key="2">
    <source>
        <dbReference type="ARBA" id="ARBA00023015"/>
    </source>
</evidence>
<dbReference type="GO" id="GO:0006351">
    <property type="term" value="P:DNA-templated transcription"/>
    <property type="evidence" value="ECO:0007669"/>
    <property type="project" value="InterPro"/>
</dbReference>
<dbReference type="GO" id="GO:0008270">
    <property type="term" value="F:zinc ion binding"/>
    <property type="evidence" value="ECO:0007669"/>
    <property type="project" value="InterPro"/>
</dbReference>
<protein>
    <recommendedName>
        <fullName evidence="7">Zn(2)-C6 fungal-type domain-containing protein</fullName>
    </recommendedName>
</protein>
<accession>A0A7H8R3Z2</accession>
<feature type="compositionally biased region" description="Basic and acidic residues" evidence="6">
    <location>
        <begin position="62"/>
        <end position="72"/>
    </location>
</feature>
<name>A0A7H8R3Z2_TALRU</name>
<dbReference type="EMBL" id="CP055901">
    <property type="protein sequence ID" value="QKX61062.1"/>
    <property type="molecule type" value="Genomic_DNA"/>
</dbReference>
<dbReference type="Pfam" id="PF00172">
    <property type="entry name" value="Zn_clus"/>
    <property type="match status" value="1"/>
</dbReference>
<evidence type="ECO:0000313" key="8">
    <source>
        <dbReference type="EMBL" id="QKX61062.1"/>
    </source>
</evidence>
<feature type="compositionally biased region" description="Low complexity" evidence="6">
    <location>
        <begin position="73"/>
        <end position="84"/>
    </location>
</feature>
<evidence type="ECO:0000313" key="9">
    <source>
        <dbReference type="Proteomes" id="UP000509510"/>
    </source>
</evidence>
<dbReference type="SMART" id="SM00906">
    <property type="entry name" value="Fungal_trans"/>
    <property type="match status" value="1"/>
</dbReference>
<dbReference type="RefSeq" id="XP_035347237.1">
    <property type="nucleotide sequence ID" value="XM_035491344.1"/>
</dbReference>
<dbReference type="AlphaFoldDB" id="A0A7H8R3Z2"/>
<dbReference type="GeneID" id="55995697"/>
<evidence type="ECO:0000256" key="3">
    <source>
        <dbReference type="ARBA" id="ARBA00023125"/>
    </source>
</evidence>
<feature type="domain" description="Zn(2)-C6 fungal-type" evidence="7">
    <location>
        <begin position="16"/>
        <end position="48"/>
    </location>
</feature>
<evidence type="ECO:0000256" key="6">
    <source>
        <dbReference type="SAM" id="MobiDB-lite"/>
    </source>
</evidence>
<dbReference type="PANTHER" id="PTHR47425">
    <property type="entry name" value="FARB-RELATED"/>
    <property type="match status" value="1"/>
</dbReference>
<keyword evidence="3" id="KW-0238">DNA-binding</keyword>